<dbReference type="AlphaFoldDB" id="A0A943I1S8"/>
<dbReference type="SUPFAM" id="SSF55729">
    <property type="entry name" value="Acyl-CoA N-acyltransferases (Nat)"/>
    <property type="match status" value="1"/>
</dbReference>
<dbReference type="Pfam" id="PF14542">
    <property type="entry name" value="Acetyltransf_CG"/>
    <property type="match status" value="1"/>
</dbReference>
<dbReference type="InterPro" id="IPR000182">
    <property type="entry name" value="GNAT_dom"/>
</dbReference>
<protein>
    <submittedName>
        <fullName evidence="3">N-acetyltransferase</fullName>
    </submittedName>
</protein>
<dbReference type="Proteomes" id="UP000754226">
    <property type="component" value="Unassembled WGS sequence"/>
</dbReference>
<sequence>MDDRISVRFEENNNRSAAYDGDQEVGYCSYTLDGDVWVIEHTVVDPAYGGRGLARRLVDAVVMGARDSHVKILPMCSYAVSLFKKDRKYDEVNANL</sequence>
<gene>
    <name evidence="3" type="ORF">KHX13_07940</name>
</gene>
<evidence type="ECO:0000313" key="3">
    <source>
        <dbReference type="EMBL" id="MBS5520235.1"/>
    </source>
</evidence>
<evidence type="ECO:0000313" key="4">
    <source>
        <dbReference type="Proteomes" id="UP000754226"/>
    </source>
</evidence>
<dbReference type="PANTHER" id="PTHR31435">
    <property type="entry name" value="PROTEIN NATD1"/>
    <property type="match status" value="1"/>
</dbReference>
<dbReference type="PROSITE" id="PS51186">
    <property type="entry name" value="GNAT"/>
    <property type="match status" value="1"/>
</dbReference>
<reference evidence="3" key="1">
    <citation type="submission" date="2021-02" db="EMBL/GenBank/DDBJ databases">
        <title>Infant gut strain persistence is associated with maternal origin, phylogeny, and functional potential including surface adhesion and iron acquisition.</title>
        <authorList>
            <person name="Lou Y.C."/>
        </authorList>
    </citation>
    <scope>NUCLEOTIDE SEQUENCE</scope>
    <source>
        <strain evidence="3">L3_106_000M1_dasL3_106_000M1_concoct_15</strain>
    </source>
</reference>
<evidence type="ECO:0000259" key="1">
    <source>
        <dbReference type="PROSITE" id="PS51186"/>
    </source>
</evidence>
<name>A0A943I1S8_9FIRM</name>
<dbReference type="Gene3D" id="3.40.630.30">
    <property type="match status" value="1"/>
</dbReference>
<dbReference type="GO" id="GO:0016747">
    <property type="term" value="F:acyltransferase activity, transferring groups other than amino-acyl groups"/>
    <property type="evidence" value="ECO:0007669"/>
    <property type="project" value="InterPro"/>
</dbReference>
<organism evidence="3 4">
    <name type="scientific">Acidaminococcus intestini</name>
    <dbReference type="NCBI Taxonomy" id="187327"/>
    <lineage>
        <taxon>Bacteria</taxon>
        <taxon>Bacillati</taxon>
        <taxon>Bacillota</taxon>
        <taxon>Negativicutes</taxon>
        <taxon>Acidaminococcales</taxon>
        <taxon>Acidaminococcaceae</taxon>
        <taxon>Acidaminococcus</taxon>
    </lineage>
</organism>
<dbReference type="InterPro" id="IPR016181">
    <property type="entry name" value="Acyl_CoA_acyltransferase"/>
</dbReference>
<feature type="domain" description="N-acetyltransferase" evidence="2">
    <location>
        <begin position="8"/>
        <end position="94"/>
    </location>
</feature>
<dbReference type="InterPro" id="IPR045057">
    <property type="entry name" value="Gcn5-rel_NAT"/>
</dbReference>
<evidence type="ECO:0000259" key="2">
    <source>
        <dbReference type="PROSITE" id="PS51729"/>
    </source>
</evidence>
<accession>A0A943I1S8</accession>
<dbReference type="EMBL" id="JAGZCZ010000009">
    <property type="protein sequence ID" value="MBS5520235.1"/>
    <property type="molecule type" value="Genomic_DNA"/>
</dbReference>
<dbReference type="PROSITE" id="PS51729">
    <property type="entry name" value="GNAT_YJDJ"/>
    <property type="match status" value="1"/>
</dbReference>
<dbReference type="PANTHER" id="PTHR31435:SF10">
    <property type="entry name" value="BSR4717 PROTEIN"/>
    <property type="match status" value="1"/>
</dbReference>
<feature type="domain" description="N-acetyltransferase" evidence="1">
    <location>
        <begin position="1"/>
        <end position="96"/>
    </location>
</feature>
<comment type="caution">
    <text evidence="3">The sequence shown here is derived from an EMBL/GenBank/DDBJ whole genome shotgun (WGS) entry which is preliminary data.</text>
</comment>
<dbReference type="CDD" id="cd04301">
    <property type="entry name" value="NAT_SF"/>
    <property type="match status" value="1"/>
</dbReference>
<dbReference type="InterPro" id="IPR031165">
    <property type="entry name" value="GNAT_YJDJ"/>
</dbReference>
<proteinExistence type="predicted"/>